<name>A0AAV3X4V4_9CYAN</name>
<dbReference type="Gene3D" id="3.40.50.300">
    <property type="entry name" value="P-loop containing nucleotide triphosphate hydrolases"/>
    <property type="match status" value="1"/>
</dbReference>
<dbReference type="InterPro" id="IPR054501">
    <property type="entry name" value="NCH2"/>
</dbReference>
<dbReference type="InterPro" id="IPR007111">
    <property type="entry name" value="NACHT_NTPase"/>
</dbReference>
<comment type="caution">
    <text evidence="2">The sequence shown here is derived from an EMBL/GenBank/DDBJ whole genome shotgun (WGS) entry which is preliminary data.</text>
</comment>
<organism evidence="2 3">
    <name type="scientific">Microseira wollei NIES-4236</name>
    <dbReference type="NCBI Taxonomy" id="2530354"/>
    <lineage>
        <taxon>Bacteria</taxon>
        <taxon>Bacillati</taxon>
        <taxon>Cyanobacteriota</taxon>
        <taxon>Cyanophyceae</taxon>
        <taxon>Oscillatoriophycideae</taxon>
        <taxon>Aerosakkonematales</taxon>
        <taxon>Aerosakkonemataceae</taxon>
        <taxon>Microseira</taxon>
    </lineage>
</organism>
<dbReference type="PANTHER" id="PTHR46844:SF1">
    <property type="entry name" value="SLR5058 PROTEIN"/>
    <property type="match status" value="1"/>
</dbReference>
<gene>
    <name evidence="2" type="ORF">MiSe_09590</name>
</gene>
<evidence type="ECO:0000313" key="2">
    <source>
        <dbReference type="EMBL" id="GET36211.1"/>
    </source>
</evidence>
<dbReference type="Proteomes" id="UP001050975">
    <property type="component" value="Unassembled WGS sequence"/>
</dbReference>
<dbReference type="PROSITE" id="PS50837">
    <property type="entry name" value="NACHT"/>
    <property type="match status" value="1"/>
</dbReference>
<protein>
    <recommendedName>
        <fullName evidence="1">NACHT domain-containing protein</fullName>
    </recommendedName>
</protein>
<dbReference type="PANTHER" id="PTHR46844">
    <property type="entry name" value="SLR5058 PROTEIN"/>
    <property type="match status" value="1"/>
</dbReference>
<evidence type="ECO:0000313" key="3">
    <source>
        <dbReference type="Proteomes" id="UP001050975"/>
    </source>
</evidence>
<dbReference type="InterPro" id="IPR027417">
    <property type="entry name" value="P-loop_NTPase"/>
</dbReference>
<accession>A0AAV3X4V4</accession>
<dbReference type="EMBL" id="BLAY01000010">
    <property type="protein sequence ID" value="GET36211.1"/>
    <property type="molecule type" value="Genomic_DNA"/>
</dbReference>
<dbReference type="InterPro" id="IPR001387">
    <property type="entry name" value="Cro/C1-type_HTH"/>
</dbReference>
<dbReference type="Pfam" id="PF05729">
    <property type="entry name" value="NACHT"/>
    <property type="match status" value="1"/>
</dbReference>
<reference evidence="2" key="1">
    <citation type="submission" date="2019-10" db="EMBL/GenBank/DDBJ databases">
        <title>Draft genome sequece of Microseira wollei NIES-4236.</title>
        <authorList>
            <person name="Yamaguchi H."/>
            <person name="Suzuki S."/>
            <person name="Kawachi M."/>
        </authorList>
    </citation>
    <scope>NUCLEOTIDE SEQUENCE</scope>
    <source>
        <strain evidence="2">NIES-4236</strain>
    </source>
</reference>
<dbReference type="RefSeq" id="WP_226575486.1">
    <property type="nucleotide sequence ID" value="NZ_BLAY01000010.1"/>
</dbReference>
<dbReference type="CDD" id="cd00093">
    <property type="entry name" value="HTH_XRE"/>
    <property type="match status" value="1"/>
</dbReference>
<keyword evidence="3" id="KW-1185">Reference proteome</keyword>
<feature type="domain" description="NACHT" evidence="1">
    <location>
        <begin position="167"/>
        <end position="260"/>
    </location>
</feature>
<proteinExistence type="predicted"/>
<evidence type="ECO:0000259" key="1">
    <source>
        <dbReference type="PROSITE" id="PS50837"/>
    </source>
</evidence>
<dbReference type="SUPFAM" id="SSF52540">
    <property type="entry name" value="P-loop containing nucleoside triphosphate hydrolases"/>
    <property type="match status" value="1"/>
</dbReference>
<sequence>MAKRSLQVSPEGIKQAKQAFTSKGWTQADLAREVGIKTRQPIGRFFAGQPVDRQVFIELCFLLGLNWQEIADIPKSAVTSEESNDWDIDAKVEGARGQYGEKIEHQCGTLRLLDVAHPVNLDDIYVEVKILEQPVPRKWLELSDWQTDWEKLLPERVAALEAVAKYGKLTVLGKPGAGKTIFLQYLARACQRGELPDSLLPIFMRLKDFGEDTSNGMSLLEYISQELEICGIGAKEVEKLLESGRMLILLDGLDEVPQKDSDAIWQEIRAFSQRYYKNKYAIATRTAACNYQLEGFAEVEIADFNQEQIEAFAKKWFVAVAKNNQQAGIAKASAFIDKLHLPENRLIRELAATPLLLHLVCLAFDSKANFPRQRSKIYREALDILLFRWDAARGIERDEIYPNLSLAGKIKLLSYLAAITFERGDYVFEISKIQPYIADYLRQLPDGDTASEALELASVALLKSIEAQHGLLVLRSHNIYAFSHLTFQVYLTAKQIANAGFTVRAGFTNQSPADGKYLVKSAPTHITEKPWHSVFLTVAEMLPNAAPLLQMMKEQIDGILASDEKLQQFLKWVSQKSWSFQENRQLAAVRAFYFSLAYVLDSYLALALNMGKLDVQFPPLPDFTLPLYLNFAQTLDSNLALTPNFNFAIEFDRKLRATDYTLDPALRRLCELELILSCVLNFDLALERDLALELHNSLQQLKAKLPQEAENSESFQTWWQANGQAWIEDLKALLIAHRHAGHHWQFSHPQKQLLKQYYEANQLLVDCLNSGCEVTDGARQQIEETLLLVIGNCQKISSHDQV</sequence>
<dbReference type="AlphaFoldDB" id="A0AAV3X4V4"/>
<dbReference type="Pfam" id="PF22727">
    <property type="entry name" value="NCH2"/>
    <property type="match status" value="1"/>
</dbReference>